<proteinExistence type="predicted"/>
<evidence type="ECO:0000256" key="1">
    <source>
        <dbReference type="SAM" id="MobiDB-lite"/>
    </source>
</evidence>
<feature type="region of interest" description="Disordered" evidence="1">
    <location>
        <begin position="48"/>
        <end position="107"/>
    </location>
</feature>
<accession>A0A0D6JB50</accession>
<reference evidence="3" key="1">
    <citation type="submission" date="2015-02" db="EMBL/GenBank/DDBJ databases">
        <authorList>
            <person name="Chooi Y.-H."/>
        </authorList>
    </citation>
    <scope>NUCLEOTIDE SEQUENCE [LARGE SCALE GENOMIC DNA]</scope>
    <source>
        <strain evidence="3">strain Y</strain>
    </source>
</reference>
<evidence type="ECO:0000313" key="2">
    <source>
        <dbReference type="EMBL" id="CPR15193.1"/>
    </source>
</evidence>
<dbReference type="KEGG" id="fiy:BN1229_v1_0249"/>
<dbReference type="EMBL" id="LN829119">
    <property type="protein sequence ID" value="CPR15193.1"/>
    <property type="molecule type" value="Genomic_DNA"/>
</dbReference>
<organism evidence="2 3">
    <name type="scientific">Candidatus Filomicrobium marinum</name>
    <dbReference type="NCBI Taxonomy" id="1608628"/>
    <lineage>
        <taxon>Bacteria</taxon>
        <taxon>Pseudomonadati</taxon>
        <taxon>Pseudomonadota</taxon>
        <taxon>Alphaproteobacteria</taxon>
        <taxon>Hyphomicrobiales</taxon>
        <taxon>Hyphomicrobiaceae</taxon>
        <taxon>Filomicrobium</taxon>
    </lineage>
</organism>
<dbReference type="Proteomes" id="UP000033187">
    <property type="component" value="Chromosome 1"/>
</dbReference>
<dbReference type="AlphaFoldDB" id="A0A0D6JB50"/>
<keyword evidence="3" id="KW-1185">Reference proteome</keyword>
<dbReference type="RefSeq" id="WP_046475664.1">
    <property type="nucleotide sequence ID" value="NZ_LN829118.1"/>
</dbReference>
<name>A0A0D6JB50_9HYPH</name>
<dbReference type="KEGG" id="fil:BN1229_v1_0245"/>
<gene>
    <name evidence="2" type="ORF">YBN1229_v1_0249</name>
</gene>
<feature type="compositionally biased region" description="Polar residues" evidence="1">
    <location>
        <begin position="68"/>
        <end position="81"/>
    </location>
</feature>
<sequence>MNETKKLSGPAKDRFFKRFFTEAGGLDEPTADRLTECSKQVFSSVRVRKNVEALNTDSTATAPKKPSTDTQGTSGKQSEPASRSRKTKTPQPVASEPAVTEPVKTEVSLAEQLQAPPPETTGEADPFVFGLVPVYKREGAEGLLVKLAEIRSVAHLRAMAKAQQIVLARELRTGDIDVVTLRAAILEAVEKRVADRRAV</sequence>
<evidence type="ECO:0000313" key="3">
    <source>
        <dbReference type="Proteomes" id="UP000033187"/>
    </source>
</evidence>
<protein>
    <submittedName>
        <fullName evidence="2">Uncharacterized protein</fullName>
    </submittedName>
</protein>